<dbReference type="Pfam" id="PF04577">
    <property type="entry name" value="Glyco_transf_61"/>
    <property type="match status" value="1"/>
</dbReference>
<dbReference type="Proteomes" id="UP000306575">
    <property type="component" value="Unassembled WGS sequence"/>
</dbReference>
<dbReference type="InterPro" id="IPR049625">
    <property type="entry name" value="Glyco_transf_61_cat"/>
</dbReference>
<sequence length="641" mass="71977">MKSREASEPKIVATLHGINVLSAPHLTRAHIRNITTNNFERPEIEAGLANLRPGDRIVEMGAGSGIVGSIFAKNIDDLRIYSFEANPDLIPHIAEHYARNDVADVITLQNRIVVSADDAPATLEFHISENFLGSQMSDTDLVANSRIATIETENYAELTSQTPHNVLVMDIEGAELEFLRHADLSGIDLIMMELHPKIYGVEGAQECRSILTSSGFSIEERSSQAHVVTYKSAERAKLGLTDGKFASVFLPEKYDLQPDQSIKAQTRVIENAVLAKTPRSEGYKIKASVFDAQRQLVPEAKCWIAQRTPATVERAHPRANRIKHLPGVWLFGGRYFPHFGHFLTESISRLWALDHLTQKIEGVLYFPTYNNFAETAPHSFEQLSTILDVPFNWKICDQFYRVDKLIVPAQGTGASRLMLSSPEFRTFIKRHLSKDLTPTGCDRLYISRSRFTEKSRLFLGENALEALLEKEGYTIFHPQEHSWQEQLRYYQSAKHIVGPDGTPFHLVNYTSRPDLKLSIIQRRPTNDASQLAQQGAMFGVGKAESISALRRMWSFAGTRRASLNLICEVKFSELCAALKAQGMIGQSANWQDLTDIDLKHELGEIASREQNDLYEVTSLTQSLEEHPVLMSKGQPQVINLP</sequence>
<evidence type="ECO:0000259" key="2">
    <source>
        <dbReference type="Pfam" id="PF05050"/>
    </source>
</evidence>
<comment type="caution">
    <text evidence="3">The sequence shown here is derived from an EMBL/GenBank/DDBJ whole genome shotgun (WGS) entry which is preliminary data.</text>
</comment>
<protein>
    <submittedName>
        <fullName evidence="3">FkbM family methyltransferase</fullName>
    </submittedName>
</protein>
<keyword evidence="3" id="KW-0808">Transferase</keyword>
<evidence type="ECO:0000313" key="3">
    <source>
        <dbReference type="EMBL" id="TKZ18055.1"/>
    </source>
</evidence>
<reference evidence="3 4" key="1">
    <citation type="submission" date="2019-04" db="EMBL/GenBank/DDBJ databases">
        <title>Genome sequence of Pelagicola litoralis CL-ES2.</title>
        <authorList>
            <person name="Cao J."/>
        </authorList>
    </citation>
    <scope>NUCLEOTIDE SEQUENCE [LARGE SCALE GENOMIC DNA]</scope>
    <source>
        <strain evidence="3 4">CL-ES2</strain>
    </source>
</reference>
<gene>
    <name evidence="3" type="ORF">FAP39_13355</name>
</gene>
<name>A0A4U7MXX5_9RHOB</name>
<accession>A0A4U7MXX5</accession>
<feature type="domain" description="Glycosyltransferase 61 catalytic" evidence="1">
    <location>
        <begin position="339"/>
        <end position="505"/>
    </location>
</feature>
<dbReference type="NCBIfam" id="TIGR01444">
    <property type="entry name" value="fkbM_fam"/>
    <property type="match status" value="1"/>
</dbReference>
<keyword evidence="4" id="KW-1185">Reference proteome</keyword>
<organism evidence="3 4">
    <name type="scientific">Shimia litoralis</name>
    <dbReference type="NCBI Taxonomy" id="420403"/>
    <lineage>
        <taxon>Bacteria</taxon>
        <taxon>Pseudomonadati</taxon>
        <taxon>Pseudomonadota</taxon>
        <taxon>Alphaproteobacteria</taxon>
        <taxon>Rhodobacterales</taxon>
        <taxon>Roseobacteraceae</taxon>
    </lineage>
</organism>
<dbReference type="EMBL" id="SULI01000018">
    <property type="protein sequence ID" value="TKZ18055.1"/>
    <property type="molecule type" value="Genomic_DNA"/>
</dbReference>
<proteinExistence type="predicted"/>
<evidence type="ECO:0000259" key="1">
    <source>
        <dbReference type="Pfam" id="PF04577"/>
    </source>
</evidence>
<dbReference type="GO" id="GO:0016757">
    <property type="term" value="F:glycosyltransferase activity"/>
    <property type="evidence" value="ECO:0007669"/>
    <property type="project" value="InterPro"/>
</dbReference>
<dbReference type="InterPro" id="IPR029063">
    <property type="entry name" value="SAM-dependent_MTases_sf"/>
</dbReference>
<dbReference type="InterPro" id="IPR006342">
    <property type="entry name" value="FkbM_mtfrase"/>
</dbReference>
<dbReference type="AlphaFoldDB" id="A0A4U7MXX5"/>
<dbReference type="Gene3D" id="3.40.50.150">
    <property type="entry name" value="Vaccinia Virus protein VP39"/>
    <property type="match status" value="1"/>
</dbReference>
<dbReference type="RefSeq" id="WP_138016900.1">
    <property type="nucleotide sequence ID" value="NZ_SULI01000018.1"/>
</dbReference>
<dbReference type="GO" id="GO:0008168">
    <property type="term" value="F:methyltransferase activity"/>
    <property type="evidence" value="ECO:0007669"/>
    <property type="project" value="UniProtKB-KW"/>
</dbReference>
<keyword evidence="3" id="KW-0489">Methyltransferase</keyword>
<dbReference type="OrthoDB" id="7843421at2"/>
<feature type="domain" description="Methyltransferase FkbM" evidence="2">
    <location>
        <begin position="79"/>
        <end position="217"/>
    </location>
</feature>
<dbReference type="GO" id="GO:0032259">
    <property type="term" value="P:methylation"/>
    <property type="evidence" value="ECO:0007669"/>
    <property type="project" value="UniProtKB-KW"/>
</dbReference>
<dbReference type="SUPFAM" id="SSF53335">
    <property type="entry name" value="S-adenosyl-L-methionine-dependent methyltransferases"/>
    <property type="match status" value="1"/>
</dbReference>
<dbReference type="Pfam" id="PF05050">
    <property type="entry name" value="Methyltransf_21"/>
    <property type="match status" value="1"/>
</dbReference>
<evidence type="ECO:0000313" key="4">
    <source>
        <dbReference type="Proteomes" id="UP000306575"/>
    </source>
</evidence>